<dbReference type="eggNOG" id="COG2244">
    <property type="taxonomic scope" value="Bacteria"/>
</dbReference>
<proteinExistence type="predicted"/>
<dbReference type="RefSeq" id="WP_025070301.1">
    <property type="nucleotide sequence ID" value="NZ_FUXK01000002.1"/>
</dbReference>
<dbReference type="STRING" id="28136.SAMN02745202_00223"/>
<organism evidence="1 2">
    <name type="scientific">Segatella oulorum</name>
    <dbReference type="NCBI Taxonomy" id="28136"/>
    <lineage>
        <taxon>Bacteria</taxon>
        <taxon>Pseudomonadati</taxon>
        <taxon>Bacteroidota</taxon>
        <taxon>Bacteroidia</taxon>
        <taxon>Bacteroidales</taxon>
        <taxon>Prevotellaceae</taxon>
        <taxon>Segatella</taxon>
    </lineage>
</organism>
<dbReference type="Proteomes" id="UP000190065">
    <property type="component" value="Unassembled WGS sequence"/>
</dbReference>
<name>A0A1T4KYE4_9BACT</name>
<dbReference type="InterPro" id="IPR039498">
    <property type="entry name" value="NTP_transf_5"/>
</dbReference>
<protein>
    <submittedName>
        <fullName evidence="1">Uncharacterized nucleotidyltransferase</fullName>
    </submittedName>
</protein>
<evidence type="ECO:0000313" key="1">
    <source>
        <dbReference type="EMBL" id="SJZ47327.1"/>
    </source>
</evidence>
<dbReference type="AlphaFoldDB" id="A0A1T4KYE4"/>
<dbReference type="Gene3D" id="3.30.460.40">
    <property type="match status" value="1"/>
</dbReference>
<accession>A0A1T4KYE4</accession>
<dbReference type="GO" id="GO:0016740">
    <property type="term" value="F:transferase activity"/>
    <property type="evidence" value="ECO:0007669"/>
    <property type="project" value="UniProtKB-KW"/>
</dbReference>
<gene>
    <name evidence="1" type="ORF">SAMN02745202_00223</name>
</gene>
<evidence type="ECO:0000313" key="2">
    <source>
        <dbReference type="Proteomes" id="UP000190065"/>
    </source>
</evidence>
<dbReference type="EMBL" id="FUXK01000002">
    <property type="protein sequence ID" value="SJZ47327.1"/>
    <property type="molecule type" value="Genomic_DNA"/>
</dbReference>
<keyword evidence="1" id="KW-0808">Transferase</keyword>
<reference evidence="1 2" key="1">
    <citation type="submission" date="2017-02" db="EMBL/GenBank/DDBJ databases">
        <authorList>
            <person name="Peterson S.W."/>
        </authorList>
    </citation>
    <scope>NUCLEOTIDE SEQUENCE [LARGE SCALE GENOMIC DNA]</scope>
    <source>
        <strain evidence="1 2">ATCC 43324</strain>
    </source>
</reference>
<dbReference type="Pfam" id="PF14907">
    <property type="entry name" value="NTP_transf_5"/>
    <property type="match status" value="1"/>
</dbReference>
<sequence>MNHKDYFLALLRASLWQKPITGGVIAPPVCRSMIAAAKKQTVLGLLSDALLAPENSFQLDRQTVIELLVAQQTIAKQNQRANQVLVELCELLRAHAIEFIVVKGQLLAQYYPHPQHRQSGDIDFYCDARNFVRAKEVIQSAWGVTFSAEDDESEQHIAFDYKDVPFELHFCLLKFCSERVQMAFDKMLNEAQPFSIDVAGCAVPTLPPVENLIFTFLHLYHHFVELGIGLRQLCDMALLIHVHANLLSQPEYARRLYQLLQRLDFLPGFNAFGAVCVQALGLPKADYPFQLSSADEAYVKDILHVVFARGNFGMHGRKHAVRSGLAYYVETMKIKLYHYMRFYRLSPTENRAVLWRGLPQKIVAAFKR</sequence>